<feature type="non-terminal residue" evidence="14">
    <location>
        <position position="355"/>
    </location>
</feature>
<reference evidence="14" key="1">
    <citation type="submission" date="2020-05" db="EMBL/GenBank/DDBJ databases">
        <title>Phylogenomic resolution of chytrid fungi.</title>
        <authorList>
            <person name="Stajich J.E."/>
            <person name="Amses K."/>
            <person name="Simmons R."/>
            <person name="Seto K."/>
            <person name="Myers J."/>
            <person name="Bonds A."/>
            <person name="Quandt C.A."/>
            <person name="Barry K."/>
            <person name="Liu P."/>
            <person name="Grigoriev I."/>
            <person name="Longcore J.E."/>
            <person name="James T.Y."/>
        </authorList>
    </citation>
    <scope>NUCLEOTIDE SEQUENCE</scope>
    <source>
        <strain evidence="14">JEL0513</strain>
    </source>
</reference>
<dbReference type="Gene3D" id="2.60.40.150">
    <property type="entry name" value="C2 domain"/>
    <property type="match status" value="1"/>
</dbReference>
<organism evidence="14 15">
    <name type="scientific">Physocladia obscura</name>
    <dbReference type="NCBI Taxonomy" id="109957"/>
    <lineage>
        <taxon>Eukaryota</taxon>
        <taxon>Fungi</taxon>
        <taxon>Fungi incertae sedis</taxon>
        <taxon>Chytridiomycota</taxon>
        <taxon>Chytridiomycota incertae sedis</taxon>
        <taxon>Chytridiomycetes</taxon>
        <taxon>Chytridiales</taxon>
        <taxon>Chytriomycetaceae</taxon>
        <taxon>Physocladia</taxon>
    </lineage>
</organism>
<dbReference type="InterPro" id="IPR050236">
    <property type="entry name" value="Ser_Thr_kinase_AGC"/>
</dbReference>
<evidence type="ECO:0000256" key="9">
    <source>
        <dbReference type="ARBA" id="ARBA00048679"/>
    </source>
</evidence>
<evidence type="ECO:0000256" key="4">
    <source>
        <dbReference type="ARBA" id="ARBA00022679"/>
    </source>
</evidence>
<dbReference type="PANTHER" id="PTHR24356:SF407">
    <property type="entry name" value="RAC SERINE_THREONINE-PROTEIN KINASE"/>
    <property type="match status" value="1"/>
</dbReference>
<proteinExistence type="predicted"/>
<comment type="catalytic activity">
    <reaction evidence="9">
        <text>L-seryl-[protein] + ATP = O-phospho-L-seryl-[protein] + ADP + H(+)</text>
        <dbReference type="Rhea" id="RHEA:17989"/>
        <dbReference type="Rhea" id="RHEA-COMP:9863"/>
        <dbReference type="Rhea" id="RHEA-COMP:11604"/>
        <dbReference type="ChEBI" id="CHEBI:15378"/>
        <dbReference type="ChEBI" id="CHEBI:29999"/>
        <dbReference type="ChEBI" id="CHEBI:30616"/>
        <dbReference type="ChEBI" id="CHEBI:83421"/>
        <dbReference type="ChEBI" id="CHEBI:456216"/>
        <dbReference type="EC" id="2.7.11.1"/>
    </reaction>
</comment>
<keyword evidence="3" id="KW-0597">Phosphoprotein</keyword>
<gene>
    <name evidence="14" type="ORF">HK100_001578</name>
</gene>
<keyword evidence="15" id="KW-1185">Reference proteome</keyword>
<dbReference type="SMART" id="SM00220">
    <property type="entry name" value="S_TKc"/>
    <property type="match status" value="1"/>
</dbReference>
<keyword evidence="7 10" id="KW-0067">ATP-binding</keyword>
<dbReference type="InterPro" id="IPR035892">
    <property type="entry name" value="C2_domain_sf"/>
</dbReference>
<evidence type="ECO:0000256" key="10">
    <source>
        <dbReference type="PROSITE-ProRule" id="PRU10141"/>
    </source>
</evidence>
<feature type="domain" description="Protein kinase" evidence="13">
    <location>
        <begin position="263"/>
        <end position="355"/>
    </location>
</feature>
<evidence type="ECO:0000313" key="15">
    <source>
        <dbReference type="Proteomes" id="UP001211907"/>
    </source>
</evidence>
<dbReference type="SUPFAM" id="SSF56112">
    <property type="entry name" value="Protein kinase-like (PK-like)"/>
    <property type="match status" value="1"/>
</dbReference>
<dbReference type="PROSITE" id="PS50011">
    <property type="entry name" value="PROTEIN_KINASE_DOM"/>
    <property type="match status" value="1"/>
</dbReference>
<evidence type="ECO:0000259" key="12">
    <source>
        <dbReference type="PROSITE" id="PS50004"/>
    </source>
</evidence>
<feature type="binding site" evidence="10">
    <location>
        <position position="292"/>
    </location>
    <ligand>
        <name>ATP</name>
        <dbReference type="ChEBI" id="CHEBI:30616"/>
    </ligand>
</feature>
<dbReference type="InterPro" id="IPR011009">
    <property type="entry name" value="Kinase-like_dom_sf"/>
</dbReference>
<evidence type="ECO:0000256" key="3">
    <source>
        <dbReference type="ARBA" id="ARBA00022553"/>
    </source>
</evidence>
<evidence type="ECO:0000256" key="6">
    <source>
        <dbReference type="ARBA" id="ARBA00022777"/>
    </source>
</evidence>
<dbReference type="EMBL" id="JADGJH010001346">
    <property type="protein sequence ID" value="KAJ3114701.1"/>
    <property type="molecule type" value="Genomic_DNA"/>
</dbReference>
<evidence type="ECO:0000259" key="13">
    <source>
        <dbReference type="PROSITE" id="PS50011"/>
    </source>
</evidence>
<comment type="caution">
    <text evidence="14">The sequence shown here is derived from an EMBL/GenBank/DDBJ whole genome shotgun (WGS) entry which is preliminary data.</text>
</comment>
<dbReference type="FunFam" id="3.30.200.20:FF:000048">
    <property type="entry name" value="Non-specific serine/threonine protein kinase"/>
    <property type="match status" value="1"/>
</dbReference>
<accession>A0AAD5XG27</accession>
<dbReference type="PANTHER" id="PTHR24356">
    <property type="entry name" value="SERINE/THREONINE-PROTEIN KINASE"/>
    <property type="match status" value="1"/>
</dbReference>
<name>A0AAD5XG27_9FUNG</name>
<keyword evidence="6" id="KW-0418">Kinase</keyword>
<evidence type="ECO:0000256" key="5">
    <source>
        <dbReference type="ARBA" id="ARBA00022741"/>
    </source>
</evidence>
<keyword evidence="5 10" id="KW-0547">Nucleotide-binding</keyword>
<dbReference type="InterPro" id="IPR000719">
    <property type="entry name" value="Prot_kinase_dom"/>
</dbReference>
<dbReference type="GO" id="GO:0004674">
    <property type="term" value="F:protein serine/threonine kinase activity"/>
    <property type="evidence" value="ECO:0007669"/>
    <property type="project" value="UniProtKB-KW"/>
</dbReference>
<evidence type="ECO:0000256" key="2">
    <source>
        <dbReference type="ARBA" id="ARBA00022527"/>
    </source>
</evidence>
<keyword evidence="4" id="KW-0808">Transferase</keyword>
<dbReference type="GO" id="GO:0005524">
    <property type="term" value="F:ATP binding"/>
    <property type="evidence" value="ECO:0007669"/>
    <property type="project" value="UniProtKB-UniRule"/>
</dbReference>
<dbReference type="EC" id="2.7.11.1" evidence="1"/>
<dbReference type="Pfam" id="PF00069">
    <property type="entry name" value="Pkinase"/>
    <property type="match status" value="1"/>
</dbReference>
<dbReference type="GO" id="GO:0035556">
    <property type="term" value="P:intracellular signal transduction"/>
    <property type="evidence" value="ECO:0007669"/>
    <property type="project" value="TreeGrafter"/>
</dbReference>
<dbReference type="AlphaFoldDB" id="A0AAD5XG27"/>
<feature type="region of interest" description="Disordered" evidence="11">
    <location>
        <begin position="22"/>
        <end position="42"/>
    </location>
</feature>
<feature type="domain" description="C2" evidence="12">
    <location>
        <begin position="82"/>
        <end position="214"/>
    </location>
</feature>
<comment type="catalytic activity">
    <reaction evidence="8">
        <text>L-threonyl-[protein] + ATP = O-phospho-L-threonyl-[protein] + ADP + H(+)</text>
        <dbReference type="Rhea" id="RHEA:46608"/>
        <dbReference type="Rhea" id="RHEA-COMP:11060"/>
        <dbReference type="Rhea" id="RHEA-COMP:11605"/>
        <dbReference type="ChEBI" id="CHEBI:15378"/>
        <dbReference type="ChEBI" id="CHEBI:30013"/>
        <dbReference type="ChEBI" id="CHEBI:30616"/>
        <dbReference type="ChEBI" id="CHEBI:61977"/>
        <dbReference type="ChEBI" id="CHEBI:456216"/>
        <dbReference type="EC" id="2.7.11.1"/>
    </reaction>
</comment>
<dbReference type="Proteomes" id="UP001211907">
    <property type="component" value="Unassembled WGS sequence"/>
</dbReference>
<dbReference type="PROSITE" id="PS50004">
    <property type="entry name" value="C2"/>
    <property type="match status" value="1"/>
</dbReference>
<keyword evidence="2" id="KW-0723">Serine/threonine-protein kinase</keyword>
<sequence>MFKLLKKSTFDNLIAKTKNLGLSSKSQSPIPSKPGTPSKEVDTSNLTLNAISIEELAAIESKESLAVLDIPGSPSTSYQDLSSATTTLPNQTEQDFEQPGLLSIRVVETRNLNPSGKSGNEAPIGLMPFLVAEFDKNETVAWGKETKLDDSGRPVSGNVVNWNFRTNFDVSRQSDLVVTVYQKGEAKSGDIALGTARITPFFDNRLQDEWFKLYPISSSHQQTQQQTPPASPQPSSVGEIRIQLVFKKNCENGDKKALSVDDFEILKVLGKGSFGKVVQVRKRDTGRIYAMKILKKSSIVERDEVEHTLAERNVLAKVSHPFIVNIKFSFQSKDKLYLVLAFVNGGELFHHLQLQ</sequence>
<dbReference type="Gene3D" id="3.30.200.20">
    <property type="entry name" value="Phosphorylase Kinase, domain 1"/>
    <property type="match status" value="1"/>
</dbReference>
<dbReference type="PROSITE" id="PS00107">
    <property type="entry name" value="PROTEIN_KINASE_ATP"/>
    <property type="match status" value="1"/>
</dbReference>
<dbReference type="InterPro" id="IPR017441">
    <property type="entry name" value="Protein_kinase_ATP_BS"/>
</dbReference>
<dbReference type="InterPro" id="IPR000008">
    <property type="entry name" value="C2_dom"/>
</dbReference>
<evidence type="ECO:0000256" key="7">
    <source>
        <dbReference type="ARBA" id="ARBA00022840"/>
    </source>
</evidence>
<evidence type="ECO:0000256" key="8">
    <source>
        <dbReference type="ARBA" id="ARBA00047899"/>
    </source>
</evidence>
<protein>
    <recommendedName>
        <fullName evidence="1">non-specific serine/threonine protein kinase</fullName>
        <ecNumber evidence="1">2.7.11.1</ecNumber>
    </recommendedName>
</protein>
<evidence type="ECO:0000256" key="11">
    <source>
        <dbReference type="SAM" id="MobiDB-lite"/>
    </source>
</evidence>
<evidence type="ECO:0000256" key="1">
    <source>
        <dbReference type="ARBA" id="ARBA00012513"/>
    </source>
</evidence>
<evidence type="ECO:0000313" key="14">
    <source>
        <dbReference type="EMBL" id="KAJ3114701.1"/>
    </source>
</evidence>